<evidence type="ECO:0000313" key="1">
    <source>
        <dbReference type="EMBL" id="PWK29250.1"/>
    </source>
</evidence>
<reference evidence="1 2" key="1">
    <citation type="submission" date="2018-05" db="EMBL/GenBank/DDBJ databases">
        <title>Genomic Encyclopedia of Archaeal and Bacterial Type Strains, Phase II (KMG-II): from individual species to whole genera.</title>
        <authorList>
            <person name="Goeker M."/>
        </authorList>
    </citation>
    <scope>NUCLEOTIDE SEQUENCE [LARGE SCALE GENOMIC DNA]</scope>
    <source>
        <strain evidence="1 2">DSM 22214</strain>
    </source>
</reference>
<accession>A0A316EF86</accession>
<sequence length="148" mass="17218">MNEHPYEFSLVKKEFRYEFLSVSPLKEVQKVVLLTQTQYSSIYNLALLDTLENGTLSDISVTDNDDLKTVLATVIKIINSFLNENPKSFIIFKGSDKRRHRLYRIIISRELAEIEKSFKVLAIKNNEIISFSSENEMDFYLIGKDENN</sequence>
<dbReference type="OrthoDB" id="961993at2"/>
<proteinExistence type="predicted"/>
<dbReference type="RefSeq" id="WP_109740886.1">
    <property type="nucleotide sequence ID" value="NZ_QGGO01000001.1"/>
</dbReference>
<keyword evidence="2" id="KW-1185">Reference proteome</keyword>
<dbReference type="Pfam" id="PF22028">
    <property type="entry name" value="DUF6934"/>
    <property type="match status" value="1"/>
</dbReference>
<dbReference type="Proteomes" id="UP000245489">
    <property type="component" value="Unassembled WGS sequence"/>
</dbReference>
<dbReference type="InterPro" id="IPR053865">
    <property type="entry name" value="DUF6934"/>
</dbReference>
<organism evidence="1 2">
    <name type="scientific">Arcicella aurantiaca</name>
    <dbReference type="NCBI Taxonomy" id="591202"/>
    <lineage>
        <taxon>Bacteria</taxon>
        <taxon>Pseudomonadati</taxon>
        <taxon>Bacteroidota</taxon>
        <taxon>Cytophagia</taxon>
        <taxon>Cytophagales</taxon>
        <taxon>Flectobacillaceae</taxon>
        <taxon>Arcicella</taxon>
    </lineage>
</organism>
<evidence type="ECO:0000313" key="2">
    <source>
        <dbReference type="Proteomes" id="UP000245489"/>
    </source>
</evidence>
<gene>
    <name evidence="1" type="ORF">LV89_00090</name>
</gene>
<comment type="caution">
    <text evidence="1">The sequence shown here is derived from an EMBL/GenBank/DDBJ whole genome shotgun (WGS) entry which is preliminary data.</text>
</comment>
<dbReference type="AlphaFoldDB" id="A0A316EF86"/>
<protein>
    <submittedName>
        <fullName evidence="1">Uncharacterized protein</fullName>
    </submittedName>
</protein>
<dbReference type="EMBL" id="QGGO01000001">
    <property type="protein sequence ID" value="PWK29250.1"/>
    <property type="molecule type" value="Genomic_DNA"/>
</dbReference>
<name>A0A316EF86_9BACT</name>